<dbReference type="SUPFAM" id="SSF52540">
    <property type="entry name" value="P-loop containing nucleoside triphosphate hydrolases"/>
    <property type="match status" value="1"/>
</dbReference>
<dbReference type="PANTHER" id="PTHR46743">
    <property type="entry name" value="TEICHOIC ACIDS EXPORT ATP-BINDING PROTEIN TAGH"/>
    <property type="match status" value="1"/>
</dbReference>
<feature type="domain" description="ABC transporter" evidence="5">
    <location>
        <begin position="32"/>
        <end position="264"/>
    </location>
</feature>
<dbReference type="InterPro" id="IPR017871">
    <property type="entry name" value="ABC_transporter-like_CS"/>
</dbReference>
<dbReference type="InterPro" id="IPR003593">
    <property type="entry name" value="AAA+_ATPase"/>
</dbReference>
<dbReference type="InterPro" id="IPR003439">
    <property type="entry name" value="ABC_transporter-like_ATP-bd"/>
</dbReference>
<dbReference type="CDD" id="cd03220">
    <property type="entry name" value="ABC_KpsT_Wzt"/>
    <property type="match status" value="1"/>
</dbReference>
<dbReference type="GO" id="GO:0005524">
    <property type="term" value="F:ATP binding"/>
    <property type="evidence" value="ECO:0007669"/>
    <property type="project" value="UniProtKB-KW"/>
</dbReference>
<accession>A0ABS8GH20</accession>
<gene>
    <name evidence="6" type="ORF">LJ752_05315</name>
</gene>
<dbReference type="Pfam" id="PF00005">
    <property type="entry name" value="ABC_tran"/>
    <property type="match status" value="1"/>
</dbReference>
<dbReference type="Gene3D" id="3.40.50.300">
    <property type="entry name" value="P-loop containing nucleotide triphosphate hydrolases"/>
    <property type="match status" value="1"/>
</dbReference>
<dbReference type="Proteomes" id="UP001139168">
    <property type="component" value="Unassembled WGS sequence"/>
</dbReference>
<dbReference type="InterPro" id="IPR050683">
    <property type="entry name" value="Bact_Polysacc_Export_ATP-bd"/>
</dbReference>
<evidence type="ECO:0000256" key="3">
    <source>
        <dbReference type="ARBA" id="ARBA00022741"/>
    </source>
</evidence>
<keyword evidence="3" id="KW-0547">Nucleotide-binding</keyword>
<evidence type="ECO:0000256" key="4">
    <source>
        <dbReference type="ARBA" id="ARBA00022840"/>
    </source>
</evidence>
<protein>
    <submittedName>
        <fullName evidence="6">ATP-binding cassette domain-containing protein</fullName>
    </submittedName>
</protein>
<dbReference type="RefSeq" id="WP_227890267.1">
    <property type="nucleotide sequence ID" value="NZ_JAJFZQ010000003.1"/>
</dbReference>
<keyword evidence="4 6" id="KW-0067">ATP-binding</keyword>
<dbReference type="InterPro" id="IPR015860">
    <property type="entry name" value="ABC_transpr_TagH-like"/>
</dbReference>
<dbReference type="PANTHER" id="PTHR46743:SF2">
    <property type="entry name" value="TEICHOIC ACIDS EXPORT ATP-BINDING PROTEIN TAGH"/>
    <property type="match status" value="1"/>
</dbReference>
<keyword evidence="2" id="KW-0813">Transport</keyword>
<name>A0ABS8GH20_9MICC</name>
<evidence type="ECO:0000256" key="1">
    <source>
        <dbReference type="ARBA" id="ARBA00005417"/>
    </source>
</evidence>
<organism evidence="6 7">
    <name type="scientific">Arthrobacter gengyunqii</name>
    <dbReference type="NCBI Taxonomy" id="2886940"/>
    <lineage>
        <taxon>Bacteria</taxon>
        <taxon>Bacillati</taxon>
        <taxon>Actinomycetota</taxon>
        <taxon>Actinomycetes</taxon>
        <taxon>Micrococcales</taxon>
        <taxon>Micrococcaceae</taxon>
        <taxon>Arthrobacter</taxon>
    </lineage>
</organism>
<dbReference type="InterPro" id="IPR027417">
    <property type="entry name" value="P-loop_NTPase"/>
</dbReference>
<evidence type="ECO:0000259" key="5">
    <source>
        <dbReference type="PROSITE" id="PS50893"/>
    </source>
</evidence>
<comment type="caution">
    <text evidence="6">The sequence shown here is derived from an EMBL/GenBank/DDBJ whole genome shotgun (WGS) entry which is preliminary data.</text>
</comment>
<dbReference type="PROSITE" id="PS50893">
    <property type="entry name" value="ABC_TRANSPORTER_2"/>
    <property type="match status" value="1"/>
</dbReference>
<keyword evidence="7" id="KW-1185">Reference proteome</keyword>
<proteinExistence type="inferred from homology"/>
<comment type="similarity">
    <text evidence="1">Belongs to the ABC transporter superfamily.</text>
</comment>
<reference evidence="6" key="1">
    <citation type="submission" date="2021-10" db="EMBL/GenBank/DDBJ databases">
        <title>Novel species in genus Arthrobacter.</title>
        <authorList>
            <person name="Liu Y."/>
        </authorList>
    </citation>
    <scope>NUCLEOTIDE SEQUENCE</scope>
    <source>
        <strain evidence="6">Zg-Y786</strain>
    </source>
</reference>
<evidence type="ECO:0000313" key="6">
    <source>
        <dbReference type="EMBL" id="MCC3265463.1"/>
    </source>
</evidence>
<evidence type="ECO:0000256" key="2">
    <source>
        <dbReference type="ARBA" id="ARBA00022448"/>
    </source>
</evidence>
<dbReference type="EMBL" id="JAJFZQ010000003">
    <property type="protein sequence ID" value="MCC3265463.1"/>
    <property type="molecule type" value="Genomic_DNA"/>
</dbReference>
<dbReference type="PROSITE" id="PS00211">
    <property type="entry name" value="ABC_TRANSPORTER_1"/>
    <property type="match status" value="1"/>
</dbReference>
<evidence type="ECO:0000313" key="7">
    <source>
        <dbReference type="Proteomes" id="UP001139168"/>
    </source>
</evidence>
<sequence>MDAVKGMEYLQEDPCIVIDEVSMRYRVPSSEVPAEDINATGPMRLLRHLMAKPNLVTVNALNPMSLVATRGESIGIVGRNGSGKSTLMKLINGQVKPTTGAVYAVSTPIMLGVNAALVPELSGDHNVVLGCLAMGLTRAEIAEKFDEIVELSGLEKAIHLPMRSYSSGMASRLRFAIAASIDPEILLIDEALNTGDAQFAGRSKKRMDELREKAGCVFLVSHSLDTILEMCTRVVWMDKGDLLMDGEPKAVVKAYKEFTTQLSRGNNITAAKMRSEAMDSLTVTRVLERSTGRRSTRAQ</sequence>
<dbReference type="SMART" id="SM00382">
    <property type="entry name" value="AAA"/>
    <property type="match status" value="1"/>
</dbReference>